<evidence type="ECO:0000313" key="2">
    <source>
        <dbReference type="Proteomes" id="UP000063991"/>
    </source>
</evidence>
<protein>
    <recommendedName>
        <fullName evidence="3">MobI</fullName>
    </recommendedName>
</protein>
<reference evidence="1 2" key="1">
    <citation type="submission" date="2015-12" db="EMBL/GenBank/DDBJ databases">
        <authorList>
            <person name="Shamseldin A."/>
            <person name="Moawad H."/>
            <person name="Abd El-Rahim W.M."/>
            <person name="Sadowsky M.J."/>
        </authorList>
    </citation>
    <scope>NUCLEOTIDE SEQUENCE [LARGE SCALE GENOMIC DNA]</scope>
    <source>
        <strain evidence="1 2">D7</strain>
    </source>
</reference>
<name>A0A126PXC9_ALTMA</name>
<dbReference type="EMBL" id="CP014323">
    <property type="protein sequence ID" value="AMJ97687.1"/>
    <property type="molecule type" value="Genomic_DNA"/>
</dbReference>
<proteinExistence type="predicted"/>
<gene>
    <name evidence="1" type="ORF">AVL55_05635</name>
</gene>
<dbReference type="RefSeq" id="WP_041702628.1">
    <property type="nucleotide sequence ID" value="NZ_CP014323.1"/>
</dbReference>
<dbReference type="Pfam" id="PF19456">
    <property type="entry name" value="MobI"/>
    <property type="match status" value="1"/>
</dbReference>
<sequence length="148" mass="17585">MDGEIGLVEIVNEQWKSEVSNLLQQETDRLKALARAEVDDFWVTHYKVRENTPFKDWGLLGVRIRDFKYGFGIEWYINSFHGQRGKRVVFSKGLRISKTKLRYAFLDCQGLAKEWELALAMEKEEFFSDVRRQVDKLNMLRRRVNAYC</sequence>
<dbReference type="Proteomes" id="UP000063991">
    <property type="component" value="Chromosome"/>
</dbReference>
<organism evidence="1 2">
    <name type="scientific">Alteromonas macleodii</name>
    <name type="common">Pseudoalteromonas macleodii</name>
    <dbReference type="NCBI Taxonomy" id="28108"/>
    <lineage>
        <taxon>Bacteria</taxon>
        <taxon>Pseudomonadati</taxon>
        <taxon>Pseudomonadota</taxon>
        <taxon>Gammaproteobacteria</taxon>
        <taxon>Alteromonadales</taxon>
        <taxon>Alteromonadaceae</taxon>
        <taxon>Alteromonas/Salinimonas group</taxon>
        <taxon>Alteromonas</taxon>
    </lineage>
</organism>
<dbReference type="OrthoDB" id="6383862at2"/>
<accession>A0A126PXC9</accession>
<evidence type="ECO:0008006" key="3">
    <source>
        <dbReference type="Google" id="ProtNLM"/>
    </source>
</evidence>
<evidence type="ECO:0000313" key="1">
    <source>
        <dbReference type="EMBL" id="AMJ97687.1"/>
    </source>
</evidence>
<dbReference type="AlphaFoldDB" id="A0A126PXC9"/>
<dbReference type="InterPro" id="IPR045809">
    <property type="entry name" value="MobI"/>
</dbReference>